<organism evidence="1 2">
    <name type="scientific">Panicum virgatum</name>
    <name type="common">Blackwell switchgrass</name>
    <dbReference type="NCBI Taxonomy" id="38727"/>
    <lineage>
        <taxon>Eukaryota</taxon>
        <taxon>Viridiplantae</taxon>
        <taxon>Streptophyta</taxon>
        <taxon>Embryophyta</taxon>
        <taxon>Tracheophyta</taxon>
        <taxon>Spermatophyta</taxon>
        <taxon>Magnoliopsida</taxon>
        <taxon>Liliopsida</taxon>
        <taxon>Poales</taxon>
        <taxon>Poaceae</taxon>
        <taxon>PACMAD clade</taxon>
        <taxon>Panicoideae</taxon>
        <taxon>Panicodae</taxon>
        <taxon>Paniceae</taxon>
        <taxon>Panicinae</taxon>
        <taxon>Panicum</taxon>
        <taxon>Panicum sect. Hiantes</taxon>
    </lineage>
</organism>
<proteinExistence type="predicted"/>
<name>A0A8T0SFH8_PANVG</name>
<evidence type="ECO:0000313" key="2">
    <source>
        <dbReference type="Proteomes" id="UP000823388"/>
    </source>
</evidence>
<dbReference type="AlphaFoldDB" id="A0A8T0SFH8"/>
<evidence type="ECO:0000313" key="1">
    <source>
        <dbReference type="EMBL" id="KAG2598112.1"/>
    </source>
</evidence>
<protein>
    <submittedName>
        <fullName evidence="1">Uncharacterized protein</fullName>
    </submittedName>
</protein>
<sequence>MRPCHSHRVVPISNSVGAATGTIVANHLPLLSSPLHLSPGLAVPVEKPGLKKVHIRALIMGCKSWGSSMARRRCLYIYLITQPS</sequence>
<dbReference type="Proteomes" id="UP000823388">
    <property type="component" value="Chromosome 5K"/>
</dbReference>
<keyword evidence="2" id="KW-1185">Reference proteome</keyword>
<gene>
    <name evidence="1" type="ORF">PVAP13_5KG300114</name>
</gene>
<reference evidence="1 2" key="1">
    <citation type="submission" date="2020-05" db="EMBL/GenBank/DDBJ databases">
        <title>WGS assembly of Panicum virgatum.</title>
        <authorList>
            <person name="Lovell J.T."/>
            <person name="Jenkins J."/>
            <person name="Shu S."/>
            <person name="Juenger T.E."/>
            <person name="Schmutz J."/>
        </authorList>
    </citation>
    <scope>NUCLEOTIDE SEQUENCE [LARGE SCALE GENOMIC DNA]</scope>
    <source>
        <strain evidence="2">cv. AP13</strain>
    </source>
</reference>
<accession>A0A8T0SFH8</accession>
<dbReference type="EMBL" id="CM029045">
    <property type="protein sequence ID" value="KAG2598112.1"/>
    <property type="molecule type" value="Genomic_DNA"/>
</dbReference>
<comment type="caution">
    <text evidence="1">The sequence shown here is derived from an EMBL/GenBank/DDBJ whole genome shotgun (WGS) entry which is preliminary data.</text>
</comment>